<dbReference type="AlphaFoldDB" id="D6SKV9"/>
<name>D6SKV9_9BACT</name>
<dbReference type="InterPro" id="IPR022472">
    <property type="entry name" value="VPLPA-CTERM"/>
</dbReference>
<comment type="caution">
    <text evidence="2">The sequence shown here is derived from an EMBL/GenBank/DDBJ whole genome shotgun (WGS) entry which is preliminary data.</text>
</comment>
<keyword evidence="1" id="KW-0472">Membrane</keyword>
<accession>D6SKV9</accession>
<gene>
    <name evidence="2" type="ORF">Dthio_PD2735</name>
</gene>
<keyword evidence="1" id="KW-0812">Transmembrane</keyword>
<evidence type="ECO:0000256" key="1">
    <source>
        <dbReference type="SAM" id="Phobius"/>
    </source>
</evidence>
<dbReference type="Proteomes" id="UP000005496">
    <property type="component" value="Unassembled WGS sequence"/>
</dbReference>
<dbReference type="NCBIfam" id="TIGR03370">
    <property type="entry name" value="VPLPA-CTERM"/>
    <property type="match status" value="1"/>
</dbReference>
<keyword evidence="1" id="KW-1133">Transmembrane helix</keyword>
<sequence>MVSILKKVTTGWVLGIFCVFLFPLAVHAGKINFYQLGVSGGASPYYQGVLSEDLTLTITNNKEGSLLSHFYFYGLGDIKVADVDGFKNPATPGFLPGLYSPPVTPDRSFGFSSPAYRVAAGDQIAFALSDGNYEDVFSLIRNNDLIIGLFVQDFDGSESAQFASVPLPASVVLLFSGLAGLVFFRRFKKDEQP</sequence>
<evidence type="ECO:0000313" key="3">
    <source>
        <dbReference type="Proteomes" id="UP000005496"/>
    </source>
</evidence>
<reference evidence="2" key="1">
    <citation type="submission" date="2010-05" db="EMBL/GenBank/DDBJ databases">
        <title>The draft genome of Desulfonatronospira thiodismutans ASO3-1.</title>
        <authorList>
            <consortium name="US DOE Joint Genome Institute (JGI-PGF)"/>
            <person name="Lucas S."/>
            <person name="Copeland A."/>
            <person name="Lapidus A."/>
            <person name="Cheng J.-F."/>
            <person name="Bruce D."/>
            <person name="Goodwin L."/>
            <person name="Pitluck S."/>
            <person name="Chertkov O."/>
            <person name="Brettin T."/>
            <person name="Detter J.C."/>
            <person name="Han C."/>
            <person name="Land M.L."/>
            <person name="Hauser L."/>
            <person name="Kyrpides N."/>
            <person name="Mikhailova N."/>
            <person name="Muyzer G."/>
            <person name="Woyke T."/>
        </authorList>
    </citation>
    <scope>NUCLEOTIDE SEQUENCE [LARGE SCALE GENOMIC DNA]</scope>
    <source>
        <strain evidence="2">ASO3-1</strain>
    </source>
</reference>
<proteinExistence type="predicted"/>
<protein>
    <recommendedName>
        <fullName evidence="4">PEP-CTERM protein-sorting domain-containing protein</fullName>
    </recommendedName>
</protein>
<keyword evidence="3" id="KW-1185">Reference proteome</keyword>
<evidence type="ECO:0008006" key="4">
    <source>
        <dbReference type="Google" id="ProtNLM"/>
    </source>
</evidence>
<evidence type="ECO:0000313" key="2">
    <source>
        <dbReference type="EMBL" id="EFI35320.1"/>
    </source>
</evidence>
<organism evidence="2 3">
    <name type="scientific">Desulfonatronospira thiodismutans ASO3-1</name>
    <dbReference type="NCBI Taxonomy" id="555779"/>
    <lineage>
        <taxon>Bacteria</taxon>
        <taxon>Pseudomonadati</taxon>
        <taxon>Thermodesulfobacteriota</taxon>
        <taxon>Desulfovibrionia</taxon>
        <taxon>Desulfovibrionales</taxon>
        <taxon>Desulfonatronovibrionaceae</taxon>
        <taxon>Desulfonatronospira</taxon>
    </lineage>
</organism>
<feature type="transmembrane region" description="Helical" evidence="1">
    <location>
        <begin position="165"/>
        <end position="184"/>
    </location>
</feature>
<dbReference type="EMBL" id="ACJN02000001">
    <property type="protein sequence ID" value="EFI35320.1"/>
    <property type="molecule type" value="Genomic_DNA"/>
</dbReference>